<dbReference type="SMART" id="SM00812">
    <property type="entry name" value="Alpha_L_fucos"/>
    <property type="match status" value="1"/>
</dbReference>
<evidence type="ECO:0000256" key="5">
    <source>
        <dbReference type="ARBA" id="ARBA00022801"/>
    </source>
</evidence>
<dbReference type="SUPFAM" id="SSF51445">
    <property type="entry name" value="(Trans)glycosidases"/>
    <property type="match status" value="1"/>
</dbReference>
<evidence type="ECO:0000256" key="4">
    <source>
        <dbReference type="ARBA" id="ARBA00022729"/>
    </source>
</evidence>
<keyword evidence="9" id="KW-1185">Reference proteome</keyword>
<dbReference type="Pfam" id="PF01120">
    <property type="entry name" value="Alpha_L_fucos"/>
    <property type="match status" value="1"/>
</dbReference>
<evidence type="ECO:0000256" key="2">
    <source>
        <dbReference type="ARBA" id="ARBA00007951"/>
    </source>
</evidence>
<dbReference type="PIRSF" id="PIRSF001092">
    <property type="entry name" value="Alpha-L-fucosidase"/>
    <property type="match status" value="1"/>
</dbReference>
<reference evidence="8 9" key="1">
    <citation type="submission" date="2021-03" db="EMBL/GenBank/DDBJ databases">
        <title>Sequencing the genomes of 1000 actinobacteria strains.</title>
        <authorList>
            <person name="Klenk H.-P."/>
        </authorList>
    </citation>
    <scope>NUCLEOTIDE SEQUENCE [LARGE SCALE GENOMIC DNA]</scope>
    <source>
        <strain evidence="8 9">DSM 46670</strain>
    </source>
</reference>
<dbReference type="Proteomes" id="UP001519332">
    <property type="component" value="Unassembled WGS sequence"/>
</dbReference>
<dbReference type="RefSeq" id="WP_209643548.1">
    <property type="nucleotide sequence ID" value="NZ_JAGINW010000001.1"/>
</dbReference>
<evidence type="ECO:0000313" key="8">
    <source>
        <dbReference type="EMBL" id="MBP2326489.1"/>
    </source>
</evidence>
<organism evidence="8 9">
    <name type="scientific">Kibdelosporangium banguiense</name>
    <dbReference type="NCBI Taxonomy" id="1365924"/>
    <lineage>
        <taxon>Bacteria</taxon>
        <taxon>Bacillati</taxon>
        <taxon>Actinomycetota</taxon>
        <taxon>Actinomycetes</taxon>
        <taxon>Pseudonocardiales</taxon>
        <taxon>Pseudonocardiaceae</taxon>
        <taxon>Kibdelosporangium</taxon>
    </lineage>
</organism>
<dbReference type="Gene3D" id="3.20.20.80">
    <property type="entry name" value="Glycosidases"/>
    <property type="match status" value="1"/>
</dbReference>
<keyword evidence="5 8" id="KW-0378">Hydrolase</keyword>
<dbReference type="PANTHER" id="PTHR10030:SF37">
    <property type="entry name" value="ALPHA-L-FUCOSIDASE-RELATED"/>
    <property type="match status" value="1"/>
</dbReference>
<evidence type="ECO:0000256" key="3">
    <source>
        <dbReference type="ARBA" id="ARBA00012662"/>
    </source>
</evidence>
<dbReference type="PRINTS" id="PR00741">
    <property type="entry name" value="GLHYDRLASE29"/>
</dbReference>
<dbReference type="GO" id="GO:0004560">
    <property type="term" value="F:alpha-L-fucosidase activity"/>
    <property type="evidence" value="ECO:0007669"/>
    <property type="project" value="UniProtKB-EC"/>
</dbReference>
<comment type="similarity">
    <text evidence="2">Belongs to the glycosyl hydrolase 29 family.</text>
</comment>
<dbReference type="PANTHER" id="PTHR10030">
    <property type="entry name" value="ALPHA-L-FUCOSIDASE"/>
    <property type="match status" value="1"/>
</dbReference>
<proteinExistence type="inferred from homology"/>
<feature type="domain" description="Glycoside hydrolase family 29 N-terminal" evidence="7">
    <location>
        <begin position="7"/>
        <end position="313"/>
    </location>
</feature>
<evidence type="ECO:0000313" key="9">
    <source>
        <dbReference type="Proteomes" id="UP001519332"/>
    </source>
</evidence>
<name>A0ABS4TQ11_9PSEU</name>
<dbReference type="EMBL" id="JAGINW010000001">
    <property type="protein sequence ID" value="MBP2326489.1"/>
    <property type="molecule type" value="Genomic_DNA"/>
</dbReference>
<gene>
    <name evidence="8" type="ORF">JOF56_006874</name>
</gene>
<comment type="caution">
    <text evidence="8">The sequence shown here is derived from an EMBL/GenBank/DDBJ whole genome shotgun (WGS) entry which is preliminary data.</text>
</comment>
<dbReference type="InterPro" id="IPR017853">
    <property type="entry name" value="GH"/>
</dbReference>
<accession>A0ABS4TQ11</accession>
<evidence type="ECO:0000256" key="6">
    <source>
        <dbReference type="ARBA" id="ARBA00023295"/>
    </source>
</evidence>
<comment type="function">
    <text evidence="1">Alpha-L-fucosidase is responsible for hydrolyzing the alpha-1,6-linked fucose joined to the reducing-end N-acetylglucosamine of the carbohydrate moieties of glycoproteins.</text>
</comment>
<keyword evidence="6 8" id="KW-0326">Glycosidase</keyword>
<sequence>MTGQDRTAWFSDARFGLFVHWGLYSLAARHEWVQQRERLSEADYQRYFDNFRADRFNPRQWARDAKAAGMRYAVLTTKHHDGFCLWDSELTGFKATNTPAQRDLVAEFVTEFRAEGLRVGLYHSLLDWHHPGFTIDGWHPQWTDNPDNTGRDMDRYVAYLHGQVRELLTAHQPDVLWLDFSYADDHRVTVGKGSADWHAEALVDMVREISPHTLLNDRLDLPGSEDFGTAEEASPHAGNQVPWEACRTLNGSWGYAPGFQEWLDPGQVVRILVDCVAKGGNLLLNVGPDGRGAFEPRAQELLAAVGAWTSVHADAIYGASGVQELVPPPDCRLTRSGKRLFVHVFSWQSGTLVCQGLSAQYASFLHDGAEVRFSVVDEEGNLPHLSNAGPPGSLVLHLPARRPDVLVPVIELVLT</sequence>
<dbReference type="InterPro" id="IPR016286">
    <property type="entry name" value="FUC_metazoa-typ"/>
</dbReference>
<dbReference type="EC" id="3.2.1.51" evidence="3"/>
<dbReference type="InterPro" id="IPR000933">
    <property type="entry name" value="Glyco_hydro_29"/>
</dbReference>
<evidence type="ECO:0000259" key="7">
    <source>
        <dbReference type="Pfam" id="PF01120"/>
    </source>
</evidence>
<evidence type="ECO:0000256" key="1">
    <source>
        <dbReference type="ARBA" id="ARBA00004071"/>
    </source>
</evidence>
<protein>
    <recommendedName>
        <fullName evidence="3">alpha-L-fucosidase</fullName>
        <ecNumber evidence="3">3.2.1.51</ecNumber>
    </recommendedName>
</protein>
<keyword evidence="4" id="KW-0732">Signal</keyword>
<dbReference type="InterPro" id="IPR057739">
    <property type="entry name" value="Glyco_hydro_29_N"/>
</dbReference>